<gene>
    <name evidence="2" type="ORF">ACFOUV_11255</name>
</gene>
<comment type="caution">
    <text evidence="2">The sequence shown here is derived from an EMBL/GenBank/DDBJ whole genome shotgun (WGS) entry which is preliminary data.</text>
</comment>
<sequence length="240" mass="27739">MMLFYTSQLKDFNIAATDGELGKIKDLYVDEQNWSIRYVSLDTRKWLPGKRVLLSPSSFDRTNKKEQTLEVKYDKQTVRNSPDVSENSQLSRETKQRLDEYYGWGPNLSDPVMFGGGQIATINLIQPPESYTTTPIPDPDETEQDLRSEDEVVGFRVHANDGKLGQVADFIYDDKHWEILYIVVESRDSTLNPKYYAYSTNKIESADWHEGDLYMKEPLTILEKEKLYKDKEDIIGSLSV</sequence>
<evidence type="ECO:0000313" key="2">
    <source>
        <dbReference type="EMBL" id="MFC4024372.1"/>
    </source>
</evidence>
<organism evidence="2 3">
    <name type="scientific">Oceanobacillus longus</name>
    <dbReference type="NCBI Taxonomy" id="930120"/>
    <lineage>
        <taxon>Bacteria</taxon>
        <taxon>Bacillati</taxon>
        <taxon>Bacillota</taxon>
        <taxon>Bacilli</taxon>
        <taxon>Bacillales</taxon>
        <taxon>Bacillaceae</taxon>
        <taxon>Oceanobacillus</taxon>
    </lineage>
</organism>
<dbReference type="InterPro" id="IPR027275">
    <property type="entry name" value="PRC-brl_dom"/>
</dbReference>
<dbReference type="Pfam" id="PF05239">
    <property type="entry name" value="PRC"/>
    <property type="match status" value="1"/>
</dbReference>
<feature type="domain" description="PRC-barrel" evidence="1">
    <location>
        <begin position="3"/>
        <end position="75"/>
    </location>
</feature>
<evidence type="ECO:0000259" key="1">
    <source>
        <dbReference type="Pfam" id="PF05239"/>
    </source>
</evidence>
<reference evidence="3" key="1">
    <citation type="journal article" date="2019" name="Int. J. Syst. Evol. Microbiol.">
        <title>The Global Catalogue of Microorganisms (GCM) 10K type strain sequencing project: providing services to taxonomists for standard genome sequencing and annotation.</title>
        <authorList>
            <consortium name="The Broad Institute Genomics Platform"/>
            <consortium name="The Broad Institute Genome Sequencing Center for Infectious Disease"/>
            <person name="Wu L."/>
            <person name="Ma J."/>
        </authorList>
    </citation>
    <scope>NUCLEOTIDE SEQUENCE [LARGE SCALE GENOMIC DNA]</scope>
    <source>
        <strain evidence="3">IBRC-M 10703</strain>
    </source>
</reference>
<dbReference type="Proteomes" id="UP001595772">
    <property type="component" value="Unassembled WGS sequence"/>
</dbReference>
<dbReference type="Gene3D" id="3.90.50.10">
    <property type="entry name" value="Photosynthetic Reaction Center, subunit H, domain 2"/>
    <property type="match status" value="2"/>
</dbReference>
<name>A0ABV8H0K0_9BACI</name>
<dbReference type="InterPro" id="IPR011033">
    <property type="entry name" value="PRC_barrel-like_sf"/>
</dbReference>
<proteinExistence type="predicted"/>
<dbReference type="InterPro" id="IPR014747">
    <property type="entry name" value="Bac_photo_RC_H_C"/>
</dbReference>
<keyword evidence="3" id="KW-1185">Reference proteome</keyword>
<dbReference type="EMBL" id="JBHSAO010000008">
    <property type="protein sequence ID" value="MFC4024372.1"/>
    <property type="molecule type" value="Genomic_DNA"/>
</dbReference>
<dbReference type="SUPFAM" id="SSF50346">
    <property type="entry name" value="PRC-barrel domain"/>
    <property type="match status" value="2"/>
</dbReference>
<accession>A0ABV8H0K0</accession>
<evidence type="ECO:0000313" key="3">
    <source>
        <dbReference type="Proteomes" id="UP001595772"/>
    </source>
</evidence>
<protein>
    <submittedName>
        <fullName evidence="2">PRC-barrel domain-containing protein</fullName>
    </submittedName>
</protein>